<dbReference type="SUPFAM" id="SSF51735">
    <property type="entry name" value="NAD(P)-binding Rossmann-fold domains"/>
    <property type="match status" value="1"/>
</dbReference>
<name>A0AAE0EXE5_9CHLO</name>
<reference evidence="3 4" key="1">
    <citation type="journal article" date="2015" name="Genome Biol. Evol.">
        <title>Comparative Genomics of a Bacterivorous Green Alga Reveals Evolutionary Causalities and Consequences of Phago-Mixotrophic Mode of Nutrition.</title>
        <authorList>
            <person name="Burns J.A."/>
            <person name="Paasch A."/>
            <person name="Narechania A."/>
            <person name="Kim E."/>
        </authorList>
    </citation>
    <scope>NUCLEOTIDE SEQUENCE [LARGE SCALE GENOMIC DNA]</scope>
    <source>
        <strain evidence="3 4">PLY_AMNH</strain>
    </source>
</reference>
<dbReference type="GO" id="GO:0016491">
    <property type="term" value="F:oxidoreductase activity"/>
    <property type="evidence" value="ECO:0007669"/>
    <property type="project" value="UniProtKB-KW"/>
</dbReference>
<organism evidence="3 4">
    <name type="scientific">Cymbomonas tetramitiformis</name>
    <dbReference type="NCBI Taxonomy" id="36881"/>
    <lineage>
        <taxon>Eukaryota</taxon>
        <taxon>Viridiplantae</taxon>
        <taxon>Chlorophyta</taxon>
        <taxon>Pyramimonadophyceae</taxon>
        <taxon>Pyramimonadales</taxon>
        <taxon>Pyramimonadaceae</taxon>
        <taxon>Cymbomonas</taxon>
    </lineage>
</organism>
<evidence type="ECO:0000313" key="4">
    <source>
        <dbReference type="Proteomes" id="UP001190700"/>
    </source>
</evidence>
<dbReference type="AlphaFoldDB" id="A0AAE0EXE5"/>
<gene>
    <name evidence="3" type="ORF">CYMTET_46651</name>
</gene>
<accession>A0AAE0EXE5</accession>
<comment type="caution">
    <text evidence="3">The sequence shown here is derived from an EMBL/GenBank/DDBJ whole genome shotgun (WGS) entry which is preliminary data.</text>
</comment>
<evidence type="ECO:0000256" key="1">
    <source>
        <dbReference type="ARBA" id="ARBA00023002"/>
    </source>
</evidence>
<dbReference type="PRINTS" id="PR00080">
    <property type="entry name" value="SDRFAMILY"/>
</dbReference>
<proteinExistence type="inferred from homology"/>
<protein>
    <recommendedName>
        <fullName evidence="5">3-hydroxyacyl-CoA dehydrogenase</fullName>
    </recommendedName>
</protein>
<dbReference type="Pfam" id="PF00106">
    <property type="entry name" value="adh_short"/>
    <property type="match status" value="1"/>
</dbReference>
<dbReference type="PANTHER" id="PTHR43658:SF8">
    <property type="entry name" value="17-BETA-HYDROXYSTEROID DEHYDROGENASE 14-RELATED"/>
    <property type="match status" value="1"/>
</dbReference>
<dbReference type="InterPro" id="IPR002347">
    <property type="entry name" value="SDR_fam"/>
</dbReference>
<dbReference type="PROSITE" id="PS00061">
    <property type="entry name" value="ADH_SHORT"/>
    <property type="match status" value="1"/>
</dbReference>
<dbReference type="InterPro" id="IPR020904">
    <property type="entry name" value="Sc_DH/Rdtase_CS"/>
</dbReference>
<comment type="similarity">
    <text evidence="2">Belongs to the short-chain dehydrogenases/reductases (SDR) family.</text>
</comment>
<dbReference type="Proteomes" id="UP001190700">
    <property type="component" value="Unassembled WGS sequence"/>
</dbReference>
<dbReference type="Gene3D" id="3.40.50.720">
    <property type="entry name" value="NAD(P)-binding Rossmann-like Domain"/>
    <property type="match status" value="1"/>
</dbReference>
<evidence type="ECO:0008006" key="5">
    <source>
        <dbReference type="Google" id="ProtNLM"/>
    </source>
</evidence>
<evidence type="ECO:0000313" key="3">
    <source>
        <dbReference type="EMBL" id="KAK3243712.1"/>
    </source>
</evidence>
<evidence type="ECO:0000256" key="2">
    <source>
        <dbReference type="RuleBase" id="RU000363"/>
    </source>
</evidence>
<dbReference type="InterPro" id="IPR036291">
    <property type="entry name" value="NAD(P)-bd_dom_sf"/>
</dbReference>
<dbReference type="PRINTS" id="PR00081">
    <property type="entry name" value="GDHRDH"/>
</dbReference>
<sequence length="269" mass="28165">MKIPGNTFIVTGGASGLGLATCKRLVNLGAQVVLLDFNEENGKSVTAELGPKCTFIQCDVTSTESITAAIEQSEKLHPDNIRGLVNCAGVGGAILTLDRKKRPHDIGMFEHILRINTIGTFDVSRLTSAVIAKLPPLGKRIEGEGGIESGGGERGVIVNVASLAAFEGQDGQAAYAAAKGGVVGMTLPMARDLGRHNIRVMTIAPGSFETPLMTAAAESVQLGIKKGIAFPQEFGQGQEFAHLVTSIIENTYLNGTTIRIDAGARLAKL</sequence>
<keyword evidence="1" id="KW-0560">Oxidoreductase</keyword>
<dbReference type="EMBL" id="LGRX02032690">
    <property type="protein sequence ID" value="KAK3243712.1"/>
    <property type="molecule type" value="Genomic_DNA"/>
</dbReference>
<keyword evidence="4" id="KW-1185">Reference proteome</keyword>
<dbReference type="PANTHER" id="PTHR43658">
    <property type="entry name" value="SHORT-CHAIN DEHYDROGENASE/REDUCTASE"/>
    <property type="match status" value="1"/>
</dbReference>